<evidence type="ECO:0000256" key="7">
    <source>
        <dbReference type="ARBA" id="ARBA00023004"/>
    </source>
</evidence>
<keyword evidence="6" id="KW-0560">Oxidoreductase</keyword>
<feature type="signal peptide" evidence="9">
    <location>
        <begin position="1"/>
        <end position="25"/>
    </location>
</feature>
<evidence type="ECO:0000256" key="2">
    <source>
        <dbReference type="ARBA" id="ARBA00022525"/>
    </source>
</evidence>
<comment type="subcellular location">
    <subcellularLocation>
        <location evidence="1">Secreted</location>
    </subcellularLocation>
</comment>
<dbReference type="FunFam" id="1.10.640.10:FF:000003">
    <property type="entry name" value="chorion peroxidase"/>
    <property type="match status" value="1"/>
</dbReference>
<dbReference type="GO" id="GO:0004601">
    <property type="term" value="F:peroxidase activity"/>
    <property type="evidence" value="ECO:0007669"/>
    <property type="project" value="UniProtKB-KW"/>
</dbReference>
<dbReference type="PANTHER" id="PTHR11475">
    <property type="entry name" value="OXIDASE/PEROXIDASE"/>
    <property type="match status" value="1"/>
</dbReference>
<dbReference type="GO" id="GO:0022412">
    <property type="term" value="P:cellular process involved in reproduction in multicellular organism"/>
    <property type="evidence" value="ECO:0007669"/>
    <property type="project" value="UniProtKB-ARBA"/>
</dbReference>
<dbReference type="InterPro" id="IPR019791">
    <property type="entry name" value="Haem_peroxidase_animal"/>
</dbReference>
<dbReference type="PANTHER" id="PTHR11475:SF86">
    <property type="entry name" value="PEROXIDASE"/>
    <property type="match status" value="1"/>
</dbReference>
<dbReference type="SUPFAM" id="SSF48113">
    <property type="entry name" value="Heme-dependent peroxidases"/>
    <property type="match status" value="1"/>
</dbReference>
<sequence>MKKISYFVKSFLLLILTETLQIAYCSCPFHHGPVSLPTKQNKNAPIDCSRKIETCPETNYRSYDGSCNNLLNPSLGTPETTYGRLLPPNYGDGISSPTLAVSGKELPNARKVSLNVYPDVEIQDPLWTLITMQYGQFISHDTSLLLNNAELDCCNADAKSEFCYSIEISDSDPIFSKYGVDCIPLSRTITDKDRNCSDKKTAEQLTSVNHFLDLSLVYGNSDDANEELRDSDKKKLKSLNINEEEFLPFDPDGSCAGEDDEPCFLSGDSRVNQNVQLTGIHTIFLREHNRLAQELSVLNPKWDDERIFQEARKICIAVHQYISYYEWLPIIIGSDKLYESNILYNTTGFVNDYDSTVNPSIFNEHATAAFRFFHTSIAGYLYFYDESRVIYGVTRISDHWFRPTALINFFDDLTRSLVTQPQLFSDAYHDKEITKDWARQPNASVGQDLKTICISRGRDHGMASYNDFREFCGLPRARSFDDFRDVMSLTDVIKLTLLYEIPDDVELTVGGSLETILPTALTGPTFQCILTKQFYQIRKGDRFWFENSGPTGFTLDQLNEIRKASIARLICDNTKTIEKIQARAFEQISLENVLVSCKELPSIDLTLWCEDG</sequence>
<dbReference type="InterPro" id="IPR010255">
    <property type="entry name" value="Haem_peroxidase_sf"/>
</dbReference>
<evidence type="ECO:0000256" key="1">
    <source>
        <dbReference type="ARBA" id="ARBA00004613"/>
    </source>
</evidence>
<dbReference type="AlphaFoldDB" id="A0ABD1F0E4"/>
<gene>
    <name evidence="10" type="ORF">ABEB36_005949</name>
</gene>
<protein>
    <recommendedName>
        <fullName evidence="12">Peroxidase</fullName>
    </recommendedName>
</protein>
<dbReference type="Pfam" id="PF03098">
    <property type="entry name" value="An_peroxidase"/>
    <property type="match status" value="1"/>
</dbReference>
<evidence type="ECO:0000256" key="6">
    <source>
        <dbReference type="ARBA" id="ARBA00023002"/>
    </source>
</evidence>
<dbReference type="EMBL" id="JBDJPC010000004">
    <property type="protein sequence ID" value="KAL1506623.1"/>
    <property type="molecule type" value="Genomic_DNA"/>
</dbReference>
<feature type="binding site" description="axial binding residue" evidence="8">
    <location>
        <position position="374"/>
    </location>
    <ligand>
        <name>heme b</name>
        <dbReference type="ChEBI" id="CHEBI:60344"/>
    </ligand>
    <ligandPart>
        <name>Fe</name>
        <dbReference type="ChEBI" id="CHEBI:18248"/>
    </ligandPart>
</feature>
<keyword evidence="7 8" id="KW-0408">Iron</keyword>
<accession>A0ABD1F0E4</accession>
<keyword evidence="4 8" id="KW-0349">Heme</keyword>
<evidence type="ECO:0000313" key="10">
    <source>
        <dbReference type="EMBL" id="KAL1506623.1"/>
    </source>
</evidence>
<name>A0ABD1F0E4_HYPHA</name>
<evidence type="ECO:0000256" key="4">
    <source>
        <dbReference type="ARBA" id="ARBA00022617"/>
    </source>
</evidence>
<dbReference type="PRINTS" id="PR00457">
    <property type="entry name" value="ANPEROXIDASE"/>
</dbReference>
<dbReference type="GO" id="GO:0005576">
    <property type="term" value="C:extracellular region"/>
    <property type="evidence" value="ECO:0007669"/>
    <property type="project" value="UniProtKB-SubCell"/>
</dbReference>
<dbReference type="PROSITE" id="PS50292">
    <property type="entry name" value="PEROXIDASE_3"/>
    <property type="match status" value="1"/>
</dbReference>
<evidence type="ECO:0000256" key="3">
    <source>
        <dbReference type="ARBA" id="ARBA00022559"/>
    </source>
</evidence>
<keyword evidence="8" id="KW-0479">Metal-binding</keyword>
<evidence type="ECO:0000256" key="5">
    <source>
        <dbReference type="ARBA" id="ARBA00022729"/>
    </source>
</evidence>
<keyword evidence="3" id="KW-0575">Peroxidase</keyword>
<evidence type="ECO:0008006" key="12">
    <source>
        <dbReference type="Google" id="ProtNLM"/>
    </source>
</evidence>
<proteinExistence type="predicted"/>
<comment type="caution">
    <text evidence="10">The sequence shown here is derived from an EMBL/GenBank/DDBJ whole genome shotgun (WGS) entry which is preliminary data.</text>
</comment>
<organism evidence="10 11">
    <name type="scientific">Hypothenemus hampei</name>
    <name type="common">Coffee berry borer</name>
    <dbReference type="NCBI Taxonomy" id="57062"/>
    <lineage>
        <taxon>Eukaryota</taxon>
        <taxon>Metazoa</taxon>
        <taxon>Ecdysozoa</taxon>
        <taxon>Arthropoda</taxon>
        <taxon>Hexapoda</taxon>
        <taxon>Insecta</taxon>
        <taxon>Pterygota</taxon>
        <taxon>Neoptera</taxon>
        <taxon>Endopterygota</taxon>
        <taxon>Coleoptera</taxon>
        <taxon>Polyphaga</taxon>
        <taxon>Cucujiformia</taxon>
        <taxon>Curculionidae</taxon>
        <taxon>Scolytinae</taxon>
        <taxon>Hypothenemus</taxon>
    </lineage>
</organism>
<evidence type="ECO:0000256" key="8">
    <source>
        <dbReference type="PIRSR" id="PIRSR619791-2"/>
    </source>
</evidence>
<keyword evidence="11" id="KW-1185">Reference proteome</keyword>
<dbReference type="CDD" id="cd09823">
    <property type="entry name" value="peroxinectin_like"/>
    <property type="match status" value="1"/>
</dbReference>
<keyword evidence="5 9" id="KW-0732">Signal</keyword>
<reference evidence="10 11" key="1">
    <citation type="submission" date="2024-05" db="EMBL/GenBank/DDBJ databases">
        <title>Genetic variation in Jamaican populations of the coffee berry borer (Hypothenemus hampei).</title>
        <authorList>
            <person name="Errbii M."/>
            <person name="Myrie A."/>
        </authorList>
    </citation>
    <scope>NUCLEOTIDE SEQUENCE [LARGE SCALE GENOMIC DNA]</scope>
    <source>
        <strain evidence="10">JA-Hopewell-2020-01-JO</strain>
        <tissue evidence="10">Whole body</tissue>
    </source>
</reference>
<dbReference type="InterPro" id="IPR037120">
    <property type="entry name" value="Haem_peroxidase_sf_animal"/>
</dbReference>
<evidence type="ECO:0000313" key="11">
    <source>
        <dbReference type="Proteomes" id="UP001566132"/>
    </source>
</evidence>
<dbReference type="Proteomes" id="UP001566132">
    <property type="component" value="Unassembled WGS sequence"/>
</dbReference>
<evidence type="ECO:0000256" key="9">
    <source>
        <dbReference type="SAM" id="SignalP"/>
    </source>
</evidence>
<keyword evidence="2" id="KW-0964">Secreted</keyword>
<feature type="chain" id="PRO_5044866508" description="Peroxidase" evidence="9">
    <location>
        <begin position="26"/>
        <end position="612"/>
    </location>
</feature>
<dbReference type="Gene3D" id="1.10.640.10">
    <property type="entry name" value="Haem peroxidase domain superfamily, animal type"/>
    <property type="match status" value="1"/>
</dbReference>